<comment type="pathway">
    <text evidence="3">Carbohydrate acid metabolism; D-glucarate degradation; 2,5-dioxopentanoate from D-glucarate: step 1/2.</text>
</comment>
<dbReference type="InterPro" id="IPR029065">
    <property type="entry name" value="Enolase_C-like"/>
</dbReference>
<comment type="catalytic activity">
    <reaction evidence="1">
        <text>D-glucarate = 5-dehydro-4-deoxy-D-glucarate + H2O</text>
        <dbReference type="Rhea" id="RHEA:14573"/>
        <dbReference type="ChEBI" id="CHEBI:15377"/>
        <dbReference type="ChEBI" id="CHEBI:30612"/>
        <dbReference type="ChEBI" id="CHEBI:42819"/>
        <dbReference type="EC" id="4.2.1.40"/>
    </reaction>
</comment>
<feature type="domain" description="Mandelate racemase/muconate lactonizing enzyme C-terminal" evidence="8">
    <location>
        <begin position="144"/>
        <end position="237"/>
    </location>
</feature>
<dbReference type="RefSeq" id="WP_141492401.1">
    <property type="nucleotide sequence ID" value="NZ_CP032485.1"/>
</dbReference>
<dbReference type="InterPro" id="IPR029017">
    <property type="entry name" value="Enolase-like_N"/>
</dbReference>
<evidence type="ECO:0000256" key="7">
    <source>
        <dbReference type="ARBA" id="ARBA00022842"/>
    </source>
</evidence>
<dbReference type="GO" id="GO:0046872">
    <property type="term" value="F:metal ion binding"/>
    <property type="evidence" value="ECO:0007669"/>
    <property type="project" value="UniProtKB-KW"/>
</dbReference>
<evidence type="ECO:0000313" key="9">
    <source>
        <dbReference type="EMBL" id="QDH24558.1"/>
    </source>
</evidence>
<accession>A0A4Y6V6S0</accession>
<evidence type="ECO:0000313" key="10">
    <source>
        <dbReference type="Proteomes" id="UP000317214"/>
    </source>
</evidence>
<proteinExistence type="inferred from homology"/>
<sequence>MRIVGIDVYSYRVGYAHGQYVMSGDRVADTEDGTVVRIRTDEGIEGWGEITTLGKVYLPTFPEGIRTALKDLGEAIIGKDPSNILLINQIMNSTLMGQEFAKSPIDIACWDILGKSLNRPISALIGGVINERFPIYEAVPLGTAESMADFIRKRRSFGINRFQLKVGNNPLEDVARAKACSAAGDNETVIVADSNGGWSLASAKIAIAGLEGLPVYVEQPCRSTTDCILAHRGSSVPLVLDESIVCQDDVFRAKYEGNAVSINLKFGKLGGLTNVLRARDLLQDLNMAVSVEDMWGGDIITAATSHIAATTRPTSLLMTPFFNDWTDGHLAGYAPKSQNGFGSAPTAPGLGIDIDTDKLGKPLFSVGAV</sequence>
<dbReference type="SUPFAM" id="SSF51604">
    <property type="entry name" value="Enolase C-terminal domain-like"/>
    <property type="match status" value="1"/>
</dbReference>
<dbReference type="InterPro" id="IPR036849">
    <property type="entry name" value="Enolase-like_C_sf"/>
</dbReference>
<dbReference type="Gene3D" id="3.30.390.10">
    <property type="entry name" value="Enolase-like, N-terminal domain"/>
    <property type="match status" value="1"/>
</dbReference>
<dbReference type="SMART" id="SM00922">
    <property type="entry name" value="MR_MLE"/>
    <property type="match status" value="1"/>
</dbReference>
<gene>
    <name evidence="9" type="ORF">D5366_04125</name>
</gene>
<keyword evidence="7" id="KW-0460">Magnesium</keyword>
<evidence type="ECO:0000256" key="6">
    <source>
        <dbReference type="ARBA" id="ARBA00022723"/>
    </source>
</evidence>
<dbReference type="PANTHER" id="PTHR48080:SF4">
    <property type="entry name" value="GLUCARATE DEHYDRATASE"/>
    <property type="match status" value="1"/>
</dbReference>
<evidence type="ECO:0000256" key="2">
    <source>
        <dbReference type="ARBA" id="ARBA00001946"/>
    </source>
</evidence>
<dbReference type="OrthoDB" id="5290054at2"/>
<dbReference type="AlphaFoldDB" id="A0A4Y6V6S0"/>
<dbReference type="Proteomes" id="UP000317214">
    <property type="component" value="Chromosome"/>
</dbReference>
<dbReference type="Pfam" id="PF13378">
    <property type="entry name" value="MR_MLE_C"/>
    <property type="match status" value="1"/>
</dbReference>
<dbReference type="KEGG" id="ntn:D5366_04125"/>
<evidence type="ECO:0000256" key="5">
    <source>
        <dbReference type="ARBA" id="ARBA00011973"/>
    </source>
</evidence>
<dbReference type="FunFam" id="3.30.390.10:FF:000009">
    <property type="entry name" value="Hydrophobic dipeptide epimerase"/>
    <property type="match status" value="1"/>
</dbReference>
<dbReference type="GO" id="GO:0008872">
    <property type="term" value="F:glucarate dehydratase activity"/>
    <property type="evidence" value="ECO:0007669"/>
    <property type="project" value="UniProtKB-EC"/>
</dbReference>
<protein>
    <recommendedName>
        <fullName evidence="5">glucarate dehydratase</fullName>
        <ecNumber evidence="5">4.2.1.40</ecNumber>
    </recommendedName>
</protein>
<keyword evidence="6" id="KW-0479">Metal-binding</keyword>
<dbReference type="SFLD" id="SFLDG00180">
    <property type="entry name" value="muconate_cycloisomerase"/>
    <property type="match status" value="1"/>
</dbReference>
<dbReference type="PANTHER" id="PTHR48080">
    <property type="entry name" value="D-GALACTONATE DEHYDRATASE-RELATED"/>
    <property type="match status" value="1"/>
</dbReference>
<reference evidence="9 10" key="1">
    <citation type="submission" date="2018-09" db="EMBL/GenBank/DDBJ databases">
        <title>The complete genome sequence of Neokomagataea tanensis NBRC 106556(T).</title>
        <authorList>
            <person name="Chua K.-O."/>
            <person name="See-Too W.-S."/>
            <person name="Hong K.-W."/>
            <person name="Yin W.-F."/>
            <person name="Chan K.-G."/>
        </authorList>
    </citation>
    <scope>NUCLEOTIDE SEQUENCE [LARGE SCALE GENOMIC DNA]</scope>
    <source>
        <strain evidence="10">AH13 \ NBRC 106556</strain>
    </source>
</reference>
<evidence type="ECO:0000256" key="4">
    <source>
        <dbReference type="ARBA" id="ARBA00008031"/>
    </source>
</evidence>
<comment type="similarity">
    <text evidence="4">Belongs to the mandelate racemase/muconate lactonizing enzyme family.</text>
</comment>
<dbReference type="EMBL" id="CP032485">
    <property type="protein sequence ID" value="QDH24558.1"/>
    <property type="molecule type" value="Genomic_DNA"/>
</dbReference>
<organism evidence="9 10">
    <name type="scientific">Neokomagataea tanensis</name>
    <dbReference type="NCBI Taxonomy" id="661191"/>
    <lineage>
        <taxon>Bacteria</taxon>
        <taxon>Pseudomonadati</taxon>
        <taxon>Pseudomonadota</taxon>
        <taxon>Alphaproteobacteria</taxon>
        <taxon>Acetobacterales</taxon>
        <taxon>Acetobacteraceae</taxon>
        <taxon>Neokomagataea</taxon>
    </lineage>
</organism>
<dbReference type="InterPro" id="IPR013342">
    <property type="entry name" value="Mandelate_racemase_C"/>
</dbReference>
<keyword evidence="10" id="KW-1185">Reference proteome</keyword>
<dbReference type="Gene3D" id="3.20.20.120">
    <property type="entry name" value="Enolase-like C-terminal domain"/>
    <property type="match status" value="1"/>
</dbReference>
<dbReference type="SFLD" id="SFLDS00001">
    <property type="entry name" value="Enolase"/>
    <property type="match status" value="1"/>
</dbReference>
<dbReference type="EC" id="4.2.1.40" evidence="5"/>
<evidence type="ECO:0000256" key="1">
    <source>
        <dbReference type="ARBA" id="ARBA00001426"/>
    </source>
</evidence>
<evidence type="ECO:0000256" key="3">
    <source>
        <dbReference type="ARBA" id="ARBA00005183"/>
    </source>
</evidence>
<comment type="cofactor">
    <cofactor evidence="2">
        <name>Mg(2+)</name>
        <dbReference type="ChEBI" id="CHEBI:18420"/>
    </cofactor>
</comment>
<dbReference type="SUPFAM" id="SSF54826">
    <property type="entry name" value="Enolase N-terminal domain-like"/>
    <property type="match status" value="1"/>
</dbReference>
<name>A0A4Y6V6S0_9PROT</name>
<dbReference type="InterPro" id="IPR034593">
    <property type="entry name" value="DgoD-like"/>
</dbReference>
<evidence type="ECO:0000259" key="8">
    <source>
        <dbReference type="SMART" id="SM00922"/>
    </source>
</evidence>
<dbReference type="Pfam" id="PF02746">
    <property type="entry name" value="MR_MLE_N"/>
    <property type="match status" value="1"/>
</dbReference>
<dbReference type="InterPro" id="IPR013341">
    <property type="entry name" value="Mandelate_racemase_N_dom"/>
</dbReference>